<dbReference type="PANTHER" id="PTHR21310">
    <property type="entry name" value="AMINOGLYCOSIDE PHOSPHOTRANSFERASE-RELATED-RELATED"/>
    <property type="match status" value="1"/>
</dbReference>
<comment type="caution">
    <text evidence="3">The sequence shown here is derived from an EMBL/GenBank/DDBJ whole genome shotgun (WGS) entry which is preliminary data.</text>
</comment>
<name>A0A8H4W660_9HELO</name>
<feature type="domain" description="Aminoglycoside phosphotransferase" evidence="2">
    <location>
        <begin position="160"/>
        <end position="336"/>
    </location>
</feature>
<feature type="compositionally biased region" description="Pro residues" evidence="1">
    <location>
        <begin position="56"/>
        <end position="65"/>
    </location>
</feature>
<accession>A0A8H4W660</accession>
<dbReference type="Pfam" id="PF01636">
    <property type="entry name" value="APH"/>
    <property type="match status" value="1"/>
</dbReference>
<evidence type="ECO:0000259" key="2">
    <source>
        <dbReference type="Pfam" id="PF01636"/>
    </source>
</evidence>
<dbReference type="InterPro" id="IPR011009">
    <property type="entry name" value="Kinase-like_dom_sf"/>
</dbReference>
<sequence>MDQHVIIEHKDTEVIKSAAVSPKAERNQEIMKLLQKELGADPKADLTAHLRRISKPAPPGYPPPRSAKRSKHLPKKMDFYQEVIFSAKNAEIIYPLSDEGALLANYGEAGSTQTDSLVLTLKRMISTSEKLWDFGSRAVLKCSDGIITKITWAVGDCTEYTLIQYLALHAPDVLAPRPHGLTKLGKYRILFITYFPAMTLEHAWPDLTRENKLSIQARLDDIFHRPRSLKLPPGRDLGGVNGEGVQLLLEDHPIQHLNTISAFEDFFFTVDGPYPPSPSWTRFLRSFLPSLEKEPVFTHGDLRTANIMVKPDDAGSFVVTGIIDWECSGFYPDYHESTQVLFLFNSNVENDWYQYVQDCIAPARYPERFLVSRIWGFATGVSAVKRERFRTITS</sequence>
<dbReference type="SUPFAM" id="SSF56112">
    <property type="entry name" value="Protein kinase-like (PK-like)"/>
    <property type="match status" value="1"/>
</dbReference>
<dbReference type="InterPro" id="IPR002575">
    <property type="entry name" value="Aminoglycoside_PTrfase"/>
</dbReference>
<dbReference type="Gene3D" id="3.90.1200.10">
    <property type="match status" value="1"/>
</dbReference>
<dbReference type="InterPro" id="IPR051678">
    <property type="entry name" value="AGP_Transferase"/>
</dbReference>
<evidence type="ECO:0000313" key="3">
    <source>
        <dbReference type="EMBL" id="KAF4632339.1"/>
    </source>
</evidence>
<feature type="region of interest" description="Disordered" evidence="1">
    <location>
        <begin position="53"/>
        <end position="72"/>
    </location>
</feature>
<gene>
    <name evidence="3" type="ORF">G7Y89_g5789</name>
</gene>
<dbReference type="PANTHER" id="PTHR21310:SF15">
    <property type="entry name" value="AMINOGLYCOSIDE PHOSPHOTRANSFERASE DOMAIN-CONTAINING PROTEIN"/>
    <property type="match status" value="1"/>
</dbReference>
<dbReference type="EMBL" id="JAAMPI010000356">
    <property type="protein sequence ID" value="KAF4632339.1"/>
    <property type="molecule type" value="Genomic_DNA"/>
</dbReference>
<evidence type="ECO:0000256" key="1">
    <source>
        <dbReference type="SAM" id="MobiDB-lite"/>
    </source>
</evidence>
<protein>
    <recommendedName>
        <fullName evidence="2">Aminoglycoside phosphotransferase domain-containing protein</fullName>
    </recommendedName>
</protein>
<dbReference type="OrthoDB" id="8300194at2759"/>
<reference evidence="3 4" key="1">
    <citation type="submission" date="2020-03" db="EMBL/GenBank/DDBJ databases">
        <title>Draft Genome Sequence of Cudoniella acicularis.</title>
        <authorList>
            <person name="Buettner E."/>
            <person name="Kellner H."/>
        </authorList>
    </citation>
    <scope>NUCLEOTIDE SEQUENCE [LARGE SCALE GENOMIC DNA]</scope>
    <source>
        <strain evidence="3 4">DSM 108380</strain>
    </source>
</reference>
<dbReference type="Proteomes" id="UP000566819">
    <property type="component" value="Unassembled WGS sequence"/>
</dbReference>
<dbReference type="AlphaFoldDB" id="A0A8H4W660"/>
<organism evidence="3 4">
    <name type="scientific">Cudoniella acicularis</name>
    <dbReference type="NCBI Taxonomy" id="354080"/>
    <lineage>
        <taxon>Eukaryota</taxon>
        <taxon>Fungi</taxon>
        <taxon>Dikarya</taxon>
        <taxon>Ascomycota</taxon>
        <taxon>Pezizomycotina</taxon>
        <taxon>Leotiomycetes</taxon>
        <taxon>Helotiales</taxon>
        <taxon>Tricladiaceae</taxon>
        <taxon>Cudoniella</taxon>
    </lineage>
</organism>
<keyword evidence="4" id="KW-1185">Reference proteome</keyword>
<evidence type="ECO:0000313" key="4">
    <source>
        <dbReference type="Proteomes" id="UP000566819"/>
    </source>
</evidence>
<proteinExistence type="predicted"/>